<sequence>MAALTNVERASGTARFARARNRILVVAAAVLATALIWVIGEPLLGHDLVVASPGQPAMDLGLAEIAFVALASSLLGWAALAILERITTRAVAIWTIAALVVLTVSFLPFAGVKTSSGSKVVLALTHVAVAAVLIPGLLRTSARRTPSQSIN</sequence>
<feature type="transmembrane region" description="Helical" evidence="1">
    <location>
        <begin position="120"/>
        <end position="138"/>
    </location>
</feature>
<accession>A0ABT6X1L3</accession>
<reference evidence="2 3" key="1">
    <citation type="submission" date="2023-05" db="EMBL/GenBank/DDBJ databases">
        <title>Actinoplanes sp. NEAU-A12 genome sequencing.</title>
        <authorList>
            <person name="Wang Z.-S."/>
        </authorList>
    </citation>
    <scope>NUCLEOTIDE SEQUENCE [LARGE SCALE GENOMIC DNA]</scope>
    <source>
        <strain evidence="2 3">NEAU-A12</strain>
    </source>
</reference>
<feature type="transmembrane region" description="Helical" evidence="1">
    <location>
        <begin position="90"/>
        <end position="108"/>
    </location>
</feature>
<proteinExistence type="predicted"/>
<keyword evidence="1" id="KW-0472">Membrane</keyword>
<organism evidence="2 3">
    <name type="scientific">Actinoplanes sandaracinus</name>
    <dbReference type="NCBI Taxonomy" id="3045177"/>
    <lineage>
        <taxon>Bacteria</taxon>
        <taxon>Bacillati</taxon>
        <taxon>Actinomycetota</taxon>
        <taxon>Actinomycetes</taxon>
        <taxon>Micromonosporales</taxon>
        <taxon>Micromonosporaceae</taxon>
        <taxon>Actinoplanes</taxon>
    </lineage>
</organism>
<feature type="transmembrane region" description="Helical" evidence="1">
    <location>
        <begin position="60"/>
        <end position="83"/>
    </location>
</feature>
<feature type="transmembrane region" description="Helical" evidence="1">
    <location>
        <begin position="21"/>
        <end position="40"/>
    </location>
</feature>
<dbReference type="EMBL" id="JASCTH010000060">
    <property type="protein sequence ID" value="MDI6105893.1"/>
    <property type="molecule type" value="Genomic_DNA"/>
</dbReference>
<name>A0ABT6X1L3_9ACTN</name>
<evidence type="ECO:0000313" key="3">
    <source>
        <dbReference type="Proteomes" id="UP001241758"/>
    </source>
</evidence>
<keyword evidence="3" id="KW-1185">Reference proteome</keyword>
<dbReference type="RefSeq" id="WP_282767358.1">
    <property type="nucleotide sequence ID" value="NZ_JASCTH010000060.1"/>
</dbReference>
<evidence type="ECO:0000256" key="1">
    <source>
        <dbReference type="SAM" id="Phobius"/>
    </source>
</evidence>
<evidence type="ECO:0000313" key="2">
    <source>
        <dbReference type="EMBL" id="MDI6105893.1"/>
    </source>
</evidence>
<dbReference type="Proteomes" id="UP001241758">
    <property type="component" value="Unassembled WGS sequence"/>
</dbReference>
<keyword evidence="1" id="KW-0812">Transmembrane</keyword>
<keyword evidence="1" id="KW-1133">Transmembrane helix</keyword>
<gene>
    <name evidence="2" type="ORF">QLQ12_45710</name>
</gene>
<dbReference type="InterPro" id="IPR045713">
    <property type="entry name" value="DUF6069"/>
</dbReference>
<comment type="caution">
    <text evidence="2">The sequence shown here is derived from an EMBL/GenBank/DDBJ whole genome shotgun (WGS) entry which is preliminary data.</text>
</comment>
<protein>
    <submittedName>
        <fullName evidence="2">DUF6069 family protein</fullName>
    </submittedName>
</protein>
<dbReference type="Pfam" id="PF19545">
    <property type="entry name" value="DUF6069"/>
    <property type="match status" value="1"/>
</dbReference>